<dbReference type="InterPro" id="IPR051466">
    <property type="entry name" value="D-amino_acid_metab_enzyme"/>
</dbReference>
<protein>
    <recommendedName>
        <fullName evidence="1">D-serine dehydratase-like domain-containing protein</fullName>
    </recommendedName>
</protein>
<dbReference type="Gene3D" id="3.20.20.10">
    <property type="entry name" value="Alanine racemase"/>
    <property type="match status" value="1"/>
</dbReference>
<feature type="non-terminal residue" evidence="2">
    <location>
        <position position="1"/>
    </location>
</feature>
<dbReference type="PANTHER" id="PTHR28004">
    <property type="entry name" value="ZGC:162816-RELATED"/>
    <property type="match status" value="1"/>
</dbReference>
<evidence type="ECO:0000259" key="1">
    <source>
        <dbReference type="SMART" id="SM01119"/>
    </source>
</evidence>
<proteinExistence type="predicted"/>
<reference evidence="2" key="1">
    <citation type="submission" date="2018-05" db="EMBL/GenBank/DDBJ databases">
        <authorList>
            <person name="Lanie J.A."/>
            <person name="Ng W.-L."/>
            <person name="Kazmierczak K.M."/>
            <person name="Andrzejewski T.M."/>
            <person name="Davidsen T.M."/>
            <person name="Wayne K.J."/>
            <person name="Tettelin H."/>
            <person name="Glass J.I."/>
            <person name="Rusch D."/>
            <person name="Podicherti R."/>
            <person name="Tsui H.-C.T."/>
            <person name="Winkler M.E."/>
        </authorList>
    </citation>
    <scope>NUCLEOTIDE SEQUENCE</scope>
</reference>
<dbReference type="EMBL" id="UINC01189282">
    <property type="protein sequence ID" value="SVE02903.1"/>
    <property type="molecule type" value="Genomic_DNA"/>
</dbReference>
<dbReference type="GO" id="GO:0036088">
    <property type="term" value="P:D-serine catabolic process"/>
    <property type="evidence" value="ECO:0007669"/>
    <property type="project" value="TreeGrafter"/>
</dbReference>
<dbReference type="GO" id="GO:0008721">
    <property type="term" value="F:D-serine ammonia-lyase activity"/>
    <property type="evidence" value="ECO:0007669"/>
    <property type="project" value="TreeGrafter"/>
</dbReference>
<organism evidence="2">
    <name type="scientific">marine metagenome</name>
    <dbReference type="NCBI Taxonomy" id="408172"/>
    <lineage>
        <taxon>unclassified sequences</taxon>
        <taxon>metagenomes</taxon>
        <taxon>ecological metagenomes</taxon>
    </lineage>
</organism>
<name>A0A383A5L5_9ZZZZ</name>
<accession>A0A383A5L5</accession>
<dbReference type="InterPro" id="IPR029066">
    <property type="entry name" value="PLP-binding_barrel"/>
</dbReference>
<dbReference type="InterPro" id="IPR026956">
    <property type="entry name" value="D-ser_dehydrat-like_dom"/>
</dbReference>
<dbReference type="SMART" id="SM01119">
    <property type="entry name" value="D-ser_dehydrat"/>
    <property type="match status" value="1"/>
</dbReference>
<dbReference type="Pfam" id="PF14031">
    <property type="entry name" value="D-ser_dehydrat"/>
    <property type="match status" value="1"/>
</dbReference>
<dbReference type="Gene3D" id="2.40.37.20">
    <property type="entry name" value="D-serine dehydratase-like domain"/>
    <property type="match status" value="1"/>
</dbReference>
<gene>
    <name evidence="2" type="ORF">METZ01_LOCUS455757</name>
</gene>
<dbReference type="InterPro" id="IPR042208">
    <property type="entry name" value="D-ser_dehydrat-like_sf"/>
</dbReference>
<evidence type="ECO:0000313" key="2">
    <source>
        <dbReference type="EMBL" id="SVE02903.1"/>
    </source>
</evidence>
<dbReference type="AlphaFoldDB" id="A0A383A5L5"/>
<dbReference type="PANTHER" id="PTHR28004:SF2">
    <property type="entry name" value="D-SERINE DEHYDRATASE"/>
    <property type="match status" value="1"/>
</dbReference>
<feature type="domain" description="D-serine dehydratase-like" evidence="1">
    <location>
        <begin position="84"/>
        <end position="173"/>
    </location>
</feature>
<sequence>YEGHVVAERDYEVRKSEAEKAMAILTGAADQIRDGGIDVKLVSAAGTGTYNITGRVDGVTELQCGSYIFMDGDYLEVFKDFEPALSVLATVISRQKQDVAIVDMGLKSISMDRGLAEVISPVSASIIKHSEEHTAVSLPDAASQALQVGDKVRSRPTHGDTTINLHEYYFGIRDGKLEAAIPIPGRGKFR</sequence>